<name>A0A0D2TSW5_GOSRA</name>
<protein>
    <submittedName>
        <fullName evidence="1">Uncharacterized protein</fullName>
    </submittedName>
</protein>
<reference evidence="1 2" key="1">
    <citation type="journal article" date="2012" name="Nature">
        <title>Repeated polyploidization of Gossypium genomes and the evolution of spinnable cotton fibres.</title>
        <authorList>
            <person name="Paterson A.H."/>
            <person name="Wendel J.F."/>
            <person name="Gundlach H."/>
            <person name="Guo H."/>
            <person name="Jenkins J."/>
            <person name="Jin D."/>
            <person name="Llewellyn D."/>
            <person name="Showmaker K.C."/>
            <person name="Shu S."/>
            <person name="Udall J."/>
            <person name="Yoo M.J."/>
            <person name="Byers R."/>
            <person name="Chen W."/>
            <person name="Doron-Faigenboim A."/>
            <person name="Duke M.V."/>
            <person name="Gong L."/>
            <person name="Grimwood J."/>
            <person name="Grover C."/>
            <person name="Grupp K."/>
            <person name="Hu G."/>
            <person name="Lee T.H."/>
            <person name="Li J."/>
            <person name="Lin L."/>
            <person name="Liu T."/>
            <person name="Marler B.S."/>
            <person name="Page J.T."/>
            <person name="Roberts A.W."/>
            <person name="Romanel E."/>
            <person name="Sanders W.S."/>
            <person name="Szadkowski E."/>
            <person name="Tan X."/>
            <person name="Tang H."/>
            <person name="Xu C."/>
            <person name="Wang J."/>
            <person name="Wang Z."/>
            <person name="Zhang D."/>
            <person name="Zhang L."/>
            <person name="Ashrafi H."/>
            <person name="Bedon F."/>
            <person name="Bowers J.E."/>
            <person name="Brubaker C.L."/>
            <person name="Chee P.W."/>
            <person name="Das S."/>
            <person name="Gingle A.R."/>
            <person name="Haigler C.H."/>
            <person name="Harker D."/>
            <person name="Hoffmann L.V."/>
            <person name="Hovav R."/>
            <person name="Jones D.C."/>
            <person name="Lemke C."/>
            <person name="Mansoor S."/>
            <person name="ur Rahman M."/>
            <person name="Rainville L.N."/>
            <person name="Rambani A."/>
            <person name="Reddy U.K."/>
            <person name="Rong J.K."/>
            <person name="Saranga Y."/>
            <person name="Scheffler B.E."/>
            <person name="Scheffler J.A."/>
            <person name="Stelly D.M."/>
            <person name="Triplett B.A."/>
            <person name="Van Deynze A."/>
            <person name="Vaslin M.F."/>
            <person name="Waghmare V.N."/>
            <person name="Walford S.A."/>
            <person name="Wright R.J."/>
            <person name="Zaki E.A."/>
            <person name="Zhang T."/>
            <person name="Dennis E.S."/>
            <person name="Mayer K.F."/>
            <person name="Peterson D.G."/>
            <person name="Rokhsar D.S."/>
            <person name="Wang X."/>
            <person name="Schmutz J."/>
        </authorList>
    </citation>
    <scope>NUCLEOTIDE SEQUENCE [LARGE SCALE GENOMIC DNA]</scope>
</reference>
<dbReference type="Gramene" id="KJB58291">
    <property type="protein sequence ID" value="KJB58291"/>
    <property type="gene ID" value="B456_009G202700"/>
</dbReference>
<proteinExistence type="predicted"/>
<accession>A0A0D2TSW5</accession>
<dbReference type="Proteomes" id="UP000032304">
    <property type="component" value="Chromosome 9"/>
</dbReference>
<evidence type="ECO:0000313" key="1">
    <source>
        <dbReference type="EMBL" id="KJB58291.1"/>
    </source>
</evidence>
<gene>
    <name evidence="1" type="ORF">B456_009G202700</name>
</gene>
<dbReference type="EMBL" id="CM001748">
    <property type="protein sequence ID" value="KJB58291.1"/>
    <property type="molecule type" value="Genomic_DNA"/>
</dbReference>
<organism evidence="1 2">
    <name type="scientific">Gossypium raimondii</name>
    <name type="common">Peruvian cotton</name>
    <name type="synonym">Gossypium klotzschianum subsp. raimondii</name>
    <dbReference type="NCBI Taxonomy" id="29730"/>
    <lineage>
        <taxon>Eukaryota</taxon>
        <taxon>Viridiplantae</taxon>
        <taxon>Streptophyta</taxon>
        <taxon>Embryophyta</taxon>
        <taxon>Tracheophyta</taxon>
        <taxon>Spermatophyta</taxon>
        <taxon>Magnoliopsida</taxon>
        <taxon>eudicotyledons</taxon>
        <taxon>Gunneridae</taxon>
        <taxon>Pentapetalae</taxon>
        <taxon>rosids</taxon>
        <taxon>malvids</taxon>
        <taxon>Malvales</taxon>
        <taxon>Malvaceae</taxon>
        <taxon>Malvoideae</taxon>
        <taxon>Gossypium</taxon>
    </lineage>
</organism>
<keyword evidence="2" id="KW-1185">Reference proteome</keyword>
<evidence type="ECO:0000313" key="2">
    <source>
        <dbReference type="Proteomes" id="UP000032304"/>
    </source>
</evidence>
<sequence>MHYGSQLKHAHLIDCNCNCNEEGTFLHFNFNPKCSMLFIHYFNNIIPHVIPGFELIPTFNYYPFTSLYRR</sequence>
<dbReference type="OMA" id="HAHLIDC"/>
<dbReference type="AlphaFoldDB" id="A0A0D2TSW5"/>